<dbReference type="EMBL" id="ML987194">
    <property type="protein sequence ID" value="KAF2250096.1"/>
    <property type="molecule type" value="Genomic_DNA"/>
</dbReference>
<accession>A0A6A6IIA8</accession>
<dbReference type="InterPro" id="IPR014756">
    <property type="entry name" value="Ig_E-set"/>
</dbReference>
<dbReference type="SMART" id="SM00737">
    <property type="entry name" value="ML"/>
    <property type="match status" value="1"/>
</dbReference>
<keyword evidence="2" id="KW-0732">Signal</keyword>
<feature type="chain" id="PRO_5025631137" description="Phosphatidylglycerol/phosphatidylinositol transfer protein" evidence="2">
    <location>
        <begin position="17"/>
        <end position="195"/>
    </location>
</feature>
<dbReference type="InterPro" id="IPR003172">
    <property type="entry name" value="ML_dom"/>
</dbReference>
<dbReference type="AlphaFoldDB" id="A0A6A6IIA8"/>
<evidence type="ECO:0000313" key="5">
    <source>
        <dbReference type="Proteomes" id="UP000800094"/>
    </source>
</evidence>
<dbReference type="GeneID" id="54582170"/>
<reference evidence="4" key="1">
    <citation type="journal article" date="2020" name="Stud. Mycol.">
        <title>101 Dothideomycetes genomes: a test case for predicting lifestyles and emergence of pathogens.</title>
        <authorList>
            <person name="Haridas S."/>
            <person name="Albert R."/>
            <person name="Binder M."/>
            <person name="Bloem J."/>
            <person name="Labutti K."/>
            <person name="Salamov A."/>
            <person name="Andreopoulos B."/>
            <person name="Baker S."/>
            <person name="Barry K."/>
            <person name="Bills G."/>
            <person name="Bluhm B."/>
            <person name="Cannon C."/>
            <person name="Castanera R."/>
            <person name="Culley D."/>
            <person name="Daum C."/>
            <person name="Ezra D."/>
            <person name="Gonzalez J."/>
            <person name="Henrissat B."/>
            <person name="Kuo A."/>
            <person name="Liang C."/>
            <person name="Lipzen A."/>
            <person name="Lutzoni F."/>
            <person name="Magnuson J."/>
            <person name="Mondo S."/>
            <person name="Nolan M."/>
            <person name="Ohm R."/>
            <person name="Pangilinan J."/>
            <person name="Park H.-J."/>
            <person name="Ramirez L."/>
            <person name="Alfaro M."/>
            <person name="Sun H."/>
            <person name="Tritt A."/>
            <person name="Yoshinaga Y."/>
            <person name="Zwiers L.-H."/>
            <person name="Turgeon B."/>
            <person name="Goodwin S."/>
            <person name="Spatafora J."/>
            <person name="Crous P."/>
            <person name="Grigoriev I."/>
        </authorList>
    </citation>
    <scope>NUCLEOTIDE SEQUENCE</scope>
    <source>
        <strain evidence="4">CBS 122368</strain>
    </source>
</reference>
<dbReference type="SUPFAM" id="SSF81296">
    <property type="entry name" value="E set domains"/>
    <property type="match status" value="1"/>
</dbReference>
<sequence length="195" mass="22165">MHLLVFWLFLCHDSLAAQALKSRAVPPGDTPFRFCNDTKNADIFTIGLIQLDPKPVLIDQVFHVNAYGNFSKDVPGNSTLKAHGVYENYHPGHNFTTNFCDYVVSIDQIGNDQCPPKKGPALVVFEGFTSPWDLPFGHYSWRFEAFTPQQERLFCVEADVCLDRDDDDPRNGDTCPPVKERGSYIRELQHFIANR</sequence>
<gene>
    <name evidence="4" type="ORF">BU26DRAFT_518541</name>
</gene>
<feature type="domain" description="MD-2-related lipid-recognition" evidence="3">
    <location>
        <begin position="32"/>
        <end position="160"/>
    </location>
</feature>
<organism evidence="4 5">
    <name type="scientific">Trematosphaeria pertusa</name>
    <dbReference type="NCBI Taxonomy" id="390896"/>
    <lineage>
        <taxon>Eukaryota</taxon>
        <taxon>Fungi</taxon>
        <taxon>Dikarya</taxon>
        <taxon>Ascomycota</taxon>
        <taxon>Pezizomycotina</taxon>
        <taxon>Dothideomycetes</taxon>
        <taxon>Pleosporomycetidae</taxon>
        <taxon>Pleosporales</taxon>
        <taxon>Massarineae</taxon>
        <taxon>Trematosphaeriaceae</taxon>
        <taxon>Trematosphaeria</taxon>
    </lineage>
</organism>
<dbReference type="Proteomes" id="UP000800094">
    <property type="component" value="Unassembled WGS sequence"/>
</dbReference>
<evidence type="ECO:0000256" key="1">
    <source>
        <dbReference type="ARBA" id="ARBA00016056"/>
    </source>
</evidence>
<evidence type="ECO:0000313" key="4">
    <source>
        <dbReference type="EMBL" id="KAF2250096.1"/>
    </source>
</evidence>
<protein>
    <recommendedName>
        <fullName evidence="1">Phosphatidylglycerol/phosphatidylinositol transfer protein</fullName>
    </recommendedName>
</protein>
<evidence type="ECO:0000256" key="2">
    <source>
        <dbReference type="SAM" id="SignalP"/>
    </source>
</evidence>
<name>A0A6A6IIA8_9PLEO</name>
<dbReference type="RefSeq" id="XP_033685100.1">
    <property type="nucleotide sequence ID" value="XM_033828840.1"/>
</dbReference>
<evidence type="ECO:0000259" key="3">
    <source>
        <dbReference type="SMART" id="SM00737"/>
    </source>
</evidence>
<proteinExistence type="predicted"/>
<keyword evidence="5" id="KW-1185">Reference proteome</keyword>
<feature type="signal peptide" evidence="2">
    <location>
        <begin position="1"/>
        <end position="16"/>
    </location>
</feature>
<dbReference type="Pfam" id="PF02221">
    <property type="entry name" value="E1_DerP2_DerF2"/>
    <property type="match status" value="1"/>
</dbReference>
<dbReference type="OrthoDB" id="5382272at2759"/>